<keyword evidence="3" id="KW-1185">Reference proteome</keyword>
<evidence type="ECO:0000313" key="2">
    <source>
        <dbReference type="EMBL" id="KAL3527415.1"/>
    </source>
</evidence>
<reference evidence="2 3" key="1">
    <citation type="submission" date="2024-11" db="EMBL/GenBank/DDBJ databases">
        <title>A near-complete genome assembly of Cinchona calisaya.</title>
        <authorList>
            <person name="Lian D.C."/>
            <person name="Zhao X.W."/>
            <person name="Wei L."/>
        </authorList>
    </citation>
    <scope>NUCLEOTIDE SEQUENCE [LARGE SCALE GENOMIC DNA]</scope>
    <source>
        <tissue evidence="2">Nenye</tissue>
    </source>
</reference>
<dbReference type="Proteomes" id="UP001630127">
    <property type="component" value="Unassembled WGS sequence"/>
</dbReference>
<dbReference type="PANTHER" id="PTHR10621:SF38">
    <property type="entry name" value="UBIQUITIN DOMAIN-CONTAINING PROTEIN 7SL RNA1-RELATED"/>
    <property type="match status" value="1"/>
</dbReference>
<dbReference type="PROSITE" id="PS00299">
    <property type="entry name" value="UBIQUITIN_1"/>
    <property type="match status" value="1"/>
</dbReference>
<evidence type="ECO:0000313" key="3">
    <source>
        <dbReference type="Proteomes" id="UP001630127"/>
    </source>
</evidence>
<dbReference type="InterPro" id="IPR000626">
    <property type="entry name" value="Ubiquitin-like_dom"/>
</dbReference>
<dbReference type="CDD" id="cd17039">
    <property type="entry name" value="Ubl_ubiquitin_like"/>
    <property type="match status" value="2"/>
</dbReference>
<protein>
    <recommendedName>
        <fullName evidence="1">Ubiquitin-like domain-containing protein</fullName>
    </recommendedName>
</protein>
<dbReference type="PROSITE" id="PS50053">
    <property type="entry name" value="UBIQUITIN_2"/>
    <property type="match status" value="3"/>
</dbReference>
<gene>
    <name evidence="2" type="ORF">ACH5RR_012071</name>
</gene>
<dbReference type="InterPro" id="IPR019954">
    <property type="entry name" value="Ubiquitin_CS"/>
</dbReference>
<comment type="caution">
    <text evidence="2">The sequence shown here is derived from an EMBL/GenBank/DDBJ whole genome shotgun (WGS) entry which is preliminary data.</text>
</comment>
<dbReference type="InterPro" id="IPR029071">
    <property type="entry name" value="Ubiquitin-like_domsf"/>
</dbReference>
<dbReference type="EMBL" id="JBJUIK010000005">
    <property type="protein sequence ID" value="KAL3527415.1"/>
    <property type="molecule type" value="Genomic_DNA"/>
</dbReference>
<feature type="domain" description="Ubiquitin-like" evidence="1">
    <location>
        <begin position="198"/>
        <end position="279"/>
    </location>
</feature>
<dbReference type="Pfam" id="PF00240">
    <property type="entry name" value="ubiquitin"/>
    <property type="match status" value="3"/>
</dbReference>
<dbReference type="Gene3D" id="3.10.20.90">
    <property type="entry name" value="Phosphatidylinositol 3-kinase Catalytic Subunit, Chain A, domain 1"/>
    <property type="match status" value="3"/>
</dbReference>
<dbReference type="SUPFAM" id="SSF54236">
    <property type="entry name" value="Ubiquitin-like"/>
    <property type="match status" value="3"/>
</dbReference>
<accession>A0ABD3AAB0</accession>
<dbReference type="PANTHER" id="PTHR10621">
    <property type="entry name" value="UV EXCISION REPAIR PROTEIN RAD23"/>
    <property type="match status" value="1"/>
</dbReference>
<sequence>MDVFFQPTRGRPFSIEVGYFDTILEIKEKIQKDQGIPTSKQTLIFNGNVLNDELNVHSTEILDHSHIHLIVAVDPEIDNNVATTSSTTNNVAKTENELSISPSKKIHLLLKMPTSKLGIALEMDVNDSIGRLKEKIHEMEGVPVGRLIIHVGGVELHDHRNLLDYELLDHSEIDVSVRPSSSTTSSGSSGNTSGLKKLKIIVLTKCGTRKIPVEVSPSDNVGQLRKELQKLNHNLDLNLPQEGYFFIYKQNVMDDDRSFRWHHVSQGDTIEIFNGSISGGL</sequence>
<feature type="domain" description="Ubiquitin-like" evidence="1">
    <location>
        <begin position="106"/>
        <end position="182"/>
    </location>
</feature>
<dbReference type="FunFam" id="3.10.20.90:FF:000341">
    <property type="entry name" value="Ubiquitin-like superfamily protein"/>
    <property type="match status" value="1"/>
</dbReference>
<dbReference type="AlphaFoldDB" id="A0ABD3AAB0"/>
<feature type="domain" description="Ubiquitin-like" evidence="1">
    <location>
        <begin position="1"/>
        <end position="71"/>
    </location>
</feature>
<proteinExistence type="predicted"/>
<evidence type="ECO:0000259" key="1">
    <source>
        <dbReference type="PROSITE" id="PS50053"/>
    </source>
</evidence>
<name>A0ABD3AAB0_9GENT</name>
<organism evidence="2 3">
    <name type="scientific">Cinchona calisaya</name>
    <dbReference type="NCBI Taxonomy" id="153742"/>
    <lineage>
        <taxon>Eukaryota</taxon>
        <taxon>Viridiplantae</taxon>
        <taxon>Streptophyta</taxon>
        <taxon>Embryophyta</taxon>
        <taxon>Tracheophyta</taxon>
        <taxon>Spermatophyta</taxon>
        <taxon>Magnoliopsida</taxon>
        <taxon>eudicotyledons</taxon>
        <taxon>Gunneridae</taxon>
        <taxon>Pentapetalae</taxon>
        <taxon>asterids</taxon>
        <taxon>lamiids</taxon>
        <taxon>Gentianales</taxon>
        <taxon>Rubiaceae</taxon>
        <taxon>Cinchonoideae</taxon>
        <taxon>Cinchoneae</taxon>
        <taxon>Cinchona</taxon>
    </lineage>
</organism>
<dbReference type="SMART" id="SM00213">
    <property type="entry name" value="UBQ"/>
    <property type="match status" value="3"/>
</dbReference>